<dbReference type="PANTHER" id="PTHR45792:SF8">
    <property type="entry name" value="DIACYLGLYCEROL LIPASE-ALPHA"/>
    <property type="match status" value="1"/>
</dbReference>
<evidence type="ECO:0000256" key="11">
    <source>
        <dbReference type="ARBA" id="ARBA00023098"/>
    </source>
</evidence>
<keyword evidence="6" id="KW-0479">Metal-binding</keyword>
<gene>
    <name evidence="16" type="ORF">DBRI1063_LOCUS7179</name>
</gene>
<keyword evidence="4" id="KW-0597">Phosphoprotein</keyword>
<organism evidence="16">
    <name type="scientific">Ditylum brightwellii</name>
    <dbReference type="NCBI Taxonomy" id="49249"/>
    <lineage>
        <taxon>Eukaryota</taxon>
        <taxon>Sar</taxon>
        <taxon>Stramenopiles</taxon>
        <taxon>Ochrophyta</taxon>
        <taxon>Bacillariophyta</taxon>
        <taxon>Mediophyceae</taxon>
        <taxon>Lithodesmiophycidae</taxon>
        <taxon>Lithodesmiales</taxon>
        <taxon>Lithodesmiaceae</taxon>
        <taxon>Ditylum</taxon>
    </lineage>
</organism>
<evidence type="ECO:0000256" key="5">
    <source>
        <dbReference type="ARBA" id="ARBA00022692"/>
    </source>
</evidence>
<evidence type="ECO:0000256" key="7">
    <source>
        <dbReference type="ARBA" id="ARBA00022801"/>
    </source>
</evidence>
<evidence type="ECO:0000256" key="8">
    <source>
        <dbReference type="ARBA" id="ARBA00022837"/>
    </source>
</evidence>
<feature type="domain" description="Fungal lipase-type" evidence="15">
    <location>
        <begin position="78"/>
        <end position="220"/>
    </location>
</feature>
<dbReference type="InterPro" id="IPR052214">
    <property type="entry name" value="DAG_Lipase-Related"/>
</dbReference>
<keyword evidence="8" id="KW-0106">Calcium</keyword>
<dbReference type="GO" id="GO:0046872">
    <property type="term" value="F:metal ion binding"/>
    <property type="evidence" value="ECO:0007669"/>
    <property type="project" value="UniProtKB-KW"/>
</dbReference>
<dbReference type="EC" id="3.1.1.116" evidence="14"/>
<evidence type="ECO:0000256" key="13">
    <source>
        <dbReference type="ARBA" id="ARBA00024531"/>
    </source>
</evidence>
<comment type="subcellular location">
    <subcellularLocation>
        <location evidence="2">Cell membrane</location>
        <topology evidence="2">Multi-pass membrane protein</topology>
    </subcellularLocation>
</comment>
<dbReference type="Gene3D" id="3.40.50.1820">
    <property type="entry name" value="alpha/beta hydrolase"/>
    <property type="match status" value="1"/>
</dbReference>
<dbReference type="SUPFAM" id="SSF53474">
    <property type="entry name" value="alpha/beta-Hydrolases"/>
    <property type="match status" value="1"/>
</dbReference>
<evidence type="ECO:0000256" key="12">
    <source>
        <dbReference type="ARBA" id="ARBA00023136"/>
    </source>
</evidence>
<keyword evidence="7" id="KW-0378">Hydrolase</keyword>
<keyword evidence="5" id="KW-0812">Transmembrane</keyword>
<dbReference type="CDD" id="cd00519">
    <property type="entry name" value="Lipase_3"/>
    <property type="match status" value="1"/>
</dbReference>
<accession>A0A7S1YYH0</accession>
<evidence type="ECO:0000256" key="6">
    <source>
        <dbReference type="ARBA" id="ARBA00022723"/>
    </source>
</evidence>
<dbReference type="GO" id="GO:0016298">
    <property type="term" value="F:lipase activity"/>
    <property type="evidence" value="ECO:0007669"/>
    <property type="project" value="TreeGrafter"/>
</dbReference>
<evidence type="ECO:0000256" key="1">
    <source>
        <dbReference type="ARBA" id="ARBA00001913"/>
    </source>
</evidence>
<dbReference type="GO" id="GO:0046340">
    <property type="term" value="P:diacylglycerol catabolic process"/>
    <property type="evidence" value="ECO:0007669"/>
    <property type="project" value="TreeGrafter"/>
</dbReference>
<reference evidence="16" key="1">
    <citation type="submission" date="2021-01" db="EMBL/GenBank/DDBJ databases">
        <authorList>
            <person name="Corre E."/>
            <person name="Pelletier E."/>
            <person name="Niang G."/>
            <person name="Scheremetjew M."/>
            <person name="Finn R."/>
            <person name="Kale V."/>
            <person name="Holt S."/>
            <person name="Cochrane G."/>
            <person name="Meng A."/>
            <person name="Brown T."/>
            <person name="Cohen L."/>
        </authorList>
    </citation>
    <scope>NUCLEOTIDE SEQUENCE</scope>
    <source>
        <strain evidence="16">Pop2</strain>
    </source>
</reference>
<dbReference type="Pfam" id="PF01764">
    <property type="entry name" value="Lipase_3"/>
    <property type="match status" value="1"/>
</dbReference>
<evidence type="ECO:0000256" key="14">
    <source>
        <dbReference type="ARBA" id="ARBA00026104"/>
    </source>
</evidence>
<keyword evidence="9" id="KW-0442">Lipid degradation</keyword>
<evidence type="ECO:0000256" key="2">
    <source>
        <dbReference type="ARBA" id="ARBA00004651"/>
    </source>
</evidence>
<comment type="cofactor">
    <cofactor evidence="1">
        <name>Ca(2+)</name>
        <dbReference type="ChEBI" id="CHEBI:29108"/>
    </cofactor>
</comment>
<dbReference type="PANTHER" id="PTHR45792">
    <property type="entry name" value="DIACYLGLYCEROL LIPASE HOMOLOG-RELATED"/>
    <property type="match status" value="1"/>
</dbReference>
<keyword evidence="11" id="KW-0443">Lipid metabolism</keyword>
<keyword evidence="3" id="KW-1003">Cell membrane</keyword>
<evidence type="ECO:0000259" key="15">
    <source>
        <dbReference type="Pfam" id="PF01764"/>
    </source>
</evidence>
<evidence type="ECO:0000256" key="4">
    <source>
        <dbReference type="ARBA" id="ARBA00022553"/>
    </source>
</evidence>
<dbReference type="GO" id="GO:0019369">
    <property type="term" value="P:arachidonate metabolic process"/>
    <property type="evidence" value="ECO:0007669"/>
    <property type="project" value="TreeGrafter"/>
</dbReference>
<evidence type="ECO:0000256" key="3">
    <source>
        <dbReference type="ARBA" id="ARBA00022475"/>
    </source>
</evidence>
<dbReference type="InterPro" id="IPR029058">
    <property type="entry name" value="AB_hydrolase_fold"/>
</dbReference>
<dbReference type="InterPro" id="IPR002921">
    <property type="entry name" value="Fungal_lipase-type"/>
</dbReference>
<proteinExistence type="predicted"/>
<comment type="catalytic activity">
    <reaction evidence="13">
        <text>a 1,2-diacyl-sn-glycerol + H2O = a 2-acylglycerol + a fatty acid + H(+)</text>
        <dbReference type="Rhea" id="RHEA:33275"/>
        <dbReference type="ChEBI" id="CHEBI:15377"/>
        <dbReference type="ChEBI" id="CHEBI:15378"/>
        <dbReference type="ChEBI" id="CHEBI:17389"/>
        <dbReference type="ChEBI" id="CHEBI:17815"/>
        <dbReference type="ChEBI" id="CHEBI:28868"/>
        <dbReference type="EC" id="3.1.1.116"/>
    </reaction>
    <physiologicalReaction direction="left-to-right" evidence="13">
        <dbReference type="Rhea" id="RHEA:33276"/>
    </physiologicalReaction>
</comment>
<protein>
    <recommendedName>
        <fullName evidence="14">sn-1-specific diacylglycerol lipase</fullName>
        <ecNumber evidence="14">3.1.1.116</ecNumber>
    </recommendedName>
</protein>
<keyword evidence="12" id="KW-0472">Membrane</keyword>
<sequence>MLSLSKHMRYAAAAYGLIGMGNCWSRYGKGQVPWMCDEDVIQDLTGLNRSDIICINPGEGIYQPAHFVAIDHKDKEVIVAIRGTMSIQDVLVDLVCQNENFTSVLEDEEDEMVVEGKAHEGFLKSAQRLAGKLHEPVVEALSNNPEYRLVVVGHSLGAGVATLLTLLWARIPVFRARDIHGYSYASPCCVCESISQAPFTRRHVTSVVFGDDLVSRLSLATFRELQRDIANISIKNNESSNQTTDADDEEKLYCAGKVWWLESNEYKPHPIVEIDPVEDLHHIELFSDMLTTHLPWAYLDALEKLDTHSDSGTENPI</sequence>
<evidence type="ECO:0000256" key="9">
    <source>
        <dbReference type="ARBA" id="ARBA00022963"/>
    </source>
</evidence>
<dbReference type="AlphaFoldDB" id="A0A7S1YYH0"/>
<dbReference type="EMBL" id="HBGN01011250">
    <property type="protein sequence ID" value="CAD9322725.1"/>
    <property type="molecule type" value="Transcribed_RNA"/>
</dbReference>
<evidence type="ECO:0000256" key="10">
    <source>
        <dbReference type="ARBA" id="ARBA00022989"/>
    </source>
</evidence>
<evidence type="ECO:0000313" key="16">
    <source>
        <dbReference type="EMBL" id="CAD9322725.1"/>
    </source>
</evidence>
<name>A0A7S1YYH0_9STRA</name>
<dbReference type="GO" id="GO:0005886">
    <property type="term" value="C:plasma membrane"/>
    <property type="evidence" value="ECO:0007669"/>
    <property type="project" value="UniProtKB-SubCell"/>
</dbReference>
<keyword evidence="10" id="KW-1133">Transmembrane helix</keyword>